<dbReference type="Proteomes" id="UP000007812">
    <property type="component" value="Chromosome"/>
</dbReference>
<dbReference type="eggNOG" id="arCOG08310">
    <property type="taxonomic scope" value="Archaea"/>
</dbReference>
<dbReference type="RefSeq" id="WP_013738411.1">
    <property type="nucleotide sequence ID" value="NC_015435.1"/>
</dbReference>
<organism evidence="1 2">
    <name type="scientific">Metallosphaera cuprina (strain Ar-4)</name>
    <dbReference type="NCBI Taxonomy" id="1006006"/>
    <lineage>
        <taxon>Archaea</taxon>
        <taxon>Thermoproteota</taxon>
        <taxon>Thermoprotei</taxon>
        <taxon>Sulfolobales</taxon>
        <taxon>Sulfolobaceae</taxon>
        <taxon>Metallosphaera</taxon>
    </lineage>
</organism>
<dbReference type="HOGENOM" id="CLU_2021541_0_0_2"/>
<dbReference type="EMBL" id="CP002656">
    <property type="protein sequence ID" value="AEB95913.1"/>
    <property type="molecule type" value="Genomic_DNA"/>
</dbReference>
<accession>F4G0V4</accession>
<evidence type="ECO:0000313" key="1">
    <source>
        <dbReference type="EMBL" id="AEB95913.1"/>
    </source>
</evidence>
<dbReference type="KEGG" id="mcn:Mcup_1811"/>
<dbReference type="PATRIC" id="fig|1006006.8.peg.1817"/>
<dbReference type="GeneID" id="10493999"/>
<protein>
    <submittedName>
        <fullName evidence="1">Uncharacterized protein</fullName>
    </submittedName>
</protein>
<dbReference type="OrthoDB" id="43390at2157"/>
<reference evidence="1 2" key="1">
    <citation type="journal article" date="2011" name="J. Bacteriol.">
        <title>Complete genome sequence of Metallosphaera cuprina, a metal sulfide-oxidizing archaeon from a hot spring.</title>
        <authorList>
            <person name="Liu L.J."/>
            <person name="You X.Y."/>
            <person name="Zheng H."/>
            <person name="Wang S."/>
            <person name="Jiang C.Y."/>
            <person name="Liu S.J."/>
        </authorList>
    </citation>
    <scope>NUCLEOTIDE SEQUENCE [LARGE SCALE GENOMIC DNA]</scope>
    <source>
        <strain evidence="1 2">Ar-4</strain>
    </source>
</reference>
<keyword evidence="2" id="KW-1185">Reference proteome</keyword>
<gene>
    <name evidence="1" type="ordered locus">Mcup_1811</name>
</gene>
<evidence type="ECO:0000313" key="2">
    <source>
        <dbReference type="Proteomes" id="UP000007812"/>
    </source>
</evidence>
<proteinExistence type="predicted"/>
<dbReference type="AlphaFoldDB" id="F4G0V4"/>
<sequence length="131" mass="14957">MLRPLIAIDLNSRIGNAKIFNFVKYVLKIFGIADVVFIMDDNSIVEFDNSRIFPISDAESVVSLVDNLKALSEEKANLDLRSVIKVKRELGRSVLIVVSDRKIAQSDELIFNYNGKKIKKIIHNLPYRQYS</sequence>
<name>F4G0V4_METCR</name>